<organism evidence="1 2">
    <name type="scientific">Sphingomonas albertensis</name>
    <dbReference type="NCBI Taxonomy" id="2762591"/>
    <lineage>
        <taxon>Bacteria</taxon>
        <taxon>Pseudomonadati</taxon>
        <taxon>Pseudomonadota</taxon>
        <taxon>Alphaproteobacteria</taxon>
        <taxon>Sphingomonadales</taxon>
        <taxon>Sphingomonadaceae</taxon>
        <taxon>Sphingomonas</taxon>
    </lineage>
</organism>
<protein>
    <submittedName>
        <fullName evidence="1">Uncharacterized protein</fullName>
    </submittedName>
</protein>
<comment type="caution">
    <text evidence="1">The sequence shown here is derived from an EMBL/GenBank/DDBJ whole genome shotgun (WGS) entry which is preliminary data.</text>
</comment>
<name>A0ABR7ASB1_9SPHN</name>
<sequence>MSAHQKLTPQSAQDVTAADRNLFKTIITGMVGVTKHTAIDTGCFDKDPRMLEIAKFRAASSAAVQS</sequence>
<dbReference type="Proteomes" id="UP000597613">
    <property type="component" value="Unassembled WGS sequence"/>
</dbReference>
<proteinExistence type="predicted"/>
<evidence type="ECO:0000313" key="1">
    <source>
        <dbReference type="EMBL" id="MBC3943331.1"/>
    </source>
</evidence>
<dbReference type="RefSeq" id="WP_187504918.1">
    <property type="nucleotide sequence ID" value="NZ_CP162536.1"/>
</dbReference>
<gene>
    <name evidence="1" type="ORF">H8S47_16760</name>
</gene>
<reference evidence="1 2" key="1">
    <citation type="submission" date="2020-08" db="EMBL/GenBank/DDBJ databases">
        <title>Putative novel bacterial strains isolated from necrotic wheat leaf tissues caused by Xanthomonas translucens.</title>
        <authorList>
            <person name="Tambong J.T."/>
        </authorList>
    </citation>
    <scope>NUCLEOTIDE SEQUENCE [LARGE SCALE GENOMIC DNA]</scope>
    <source>
        <strain evidence="2">DOAB 1063</strain>
    </source>
</reference>
<evidence type="ECO:0000313" key="2">
    <source>
        <dbReference type="Proteomes" id="UP000597613"/>
    </source>
</evidence>
<accession>A0ABR7ASB1</accession>
<keyword evidence="2" id="KW-1185">Reference proteome</keyword>
<dbReference type="EMBL" id="JACONT010000048">
    <property type="protein sequence ID" value="MBC3943331.1"/>
    <property type="molecule type" value="Genomic_DNA"/>
</dbReference>